<keyword evidence="3 6" id="KW-0812">Transmembrane</keyword>
<feature type="transmembrane region" description="Helical" evidence="6">
    <location>
        <begin position="159"/>
        <end position="178"/>
    </location>
</feature>
<name>A0ABV4EDJ1_9GAMM</name>
<dbReference type="PANTHER" id="PTHR43124">
    <property type="entry name" value="PURINE EFFLUX PUMP PBUE"/>
    <property type="match status" value="1"/>
</dbReference>
<dbReference type="Gene3D" id="1.20.1250.20">
    <property type="entry name" value="MFS general substrate transporter like domains"/>
    <property type="match status" value="1"/>
</dbReference>
<dbReference type="InterPro" id="IPR050189">
    <property type="entry name" value="MFS_Efflux_Transporters"/>
</dbReference>
<feature type="transmembrane region" description="Helical" evidence="6">
    <location>
        <begin position="354"/>
        <end position="375"/>
    </location>
</feature>
<dbReference type="RefSeq" id="WP_369896527.1">
    <property type="nucleotide sequence ID" value="NZ_JBGFFX010000015.1"/>
</dbReference>
<feature type="transmembrane region" description="Helical" evidence="6">
    <location>
        <begin position="70"/>
        <end position="87"/>
    </location>
</feature>
<feature type="transmembrane region" description="Helical" evidence="6">
    <location>
        <begin position="128"/>
        <end position="147"/>
    </location>
</feature>
<dbReference type="InterPro" id="IPR020846">
    <property type="entry name" value="MFS_dom"/>
</dbReference>
<feature type="transmembrane region" description="Helical" evidence="6">
    <location>
        <begin position="264"/>
        <end position="283"/>
    </location>
</feature>
<evidence type="ECO:0000256" key="1">
    <source>
        <dbReference type="ARBA" id="ARBA00004651"/>
    </source>
</evidence>
<evidence type="ECO:0000259" key="7">
    <source>
        <dbReference type="PROSITE" id="PS50850"/>
    </source>
</evidence>
<comment type="caution">
    <text evidence="8">The sequence shown here is derived from an EMBL/GenBank/DDBJ whole genome shotgun (WGS) entry which is preliminary data.</text>
</comment>
<keyword evidence="2" id="KW-1003">Cell membrane</keyword>
<organism evidence="8 9">
    <name type="scientific">Erwinia aeris</name>
    <dbReference type="NCBI Taxonomy" id="3239803"/>
    <lineage>
        <taxon>Bacteria</taxon>
        <taxon>Pseudomonadati</taxon>
        <taxon>Pseudomonadota</taxon>
        <taxon>Gammaproteobacteria</taxon>
        <taxon>Enterobacterales</taxon>
        <taxon>Erwiniaceae</taxon>
        <taxon>Erwinia</taxon>
    </lineage>
</organism>
<dbReference type="CDD" id="cd17324">
    <property type="entry name" value="MFS_NepI_like"/>
    <property type="match status" value="1"/>
</dbReference>
<keyword evidence="9" id="KW-1185">Reference proteome</keyword>
<evidence type="ECO:0000256" key="6">
    <source>
        <dbReference type="SAM" id="Phobius"/>
    </source>
</evidence>
<feature type="transmembrane region" description="Helical" evidence="6">
    <location>
        <begin position="198"/>
        <end position="217"/>
    </location>
</feature>
<dbReference type="Pfam" id="PF07690">
    <property type="entry name" value="MFS_1"/>
    <property type="match status" value="1"/>
</dbReference>
<evidence type="ECO:0000256" key="4">
    <source>
        <dbReference type="ARBA" id="ARBA00022989"/>
    </source>
</evidence>
<dbReference type="InterPro" id="IPR011701">
    <property type="entry name" value="MFS"/>
</dbReference>
<dbReference type="Proteomes" id="UP001565243">
    <property type="component" value="Unassembled WGS sequence"/>
</dbReference>
<feature type="transmembrane region" description="Helical" evidence="6">
    <location>
        <begin position="41"/>
        <end position="61"/>
    </location>
</feature>
<dbReference type="SUPFAM" id="SSF103473">
    <property type="entry name" value="MFS general substrate transporter"/>
    <property type="match status" value="1"/>
</dbReference>
<protein>
    <submittedName>
        <fullName evidence="8">MFS transporter</fullName>
    </submittedName>
</protein>
<dbReference type="PROSITE" id="PS50850">
    <property type="entry name" value="MFS"/>
    <property type="match status" value="1"/>
</dbReference>
<evidence type="ECO:0000313" key="9">
    <source>
        <dbReference type="Proteomes" id="UP001565243"/>
    </source>
</evidence>
<accession>A0ABV4EDJ1</accession>
<feature type="transmembrane region" description="Helical" evidence="6">
    <location>
        <begin position="93"/>
        <end position="116"/>
    </location>
</feature>
<proteinExistence type="predicted"/>
<dbReference type="PANTHER" id="PTHR43124:SF4">
    <property type="entry name" value="SUGAR EFFLUX TRANSPORTER"/>
    <property type="match status" value="1"/>
</dbReference>
<gene>
    <name evidence="8" type="ORF">AB6T85_20545</name>
</gene>
<evidence type="ECO:0000256" key="3">
    <source>
        <dbReference type="ARBA" id="ARBA00022692"/>
    </source>
</evidence>
<dbReference type="InterPro" id="IPR036259">
    <property type="entry name" value="MFS_trans_sf"/>
</dbReference>
<dbReference type="EMBL" id="JBGFFX010000015">
    <property type="protein sequence ID" value="MEY8772802.1"/>
    <property type="molecule type" value="Genomic_DNA"/>
</dbReference>
<comment type="subcellular location">
    <subcellularLocation>
        <location evidence="1">Cell membrane</location>
        <topology evidence="1">Multi-pass membrane protein</topology>
    </subcellularLocation>
</comment>
<keyword evidence="4 6" id="KW-1133">Transmembrane helix</keyword>
<feature type="transmembrane region" description="Helical" evidence="6">
    <location>
        <begin position="326"/>
        <end position="348"/>
    </location>
</feature>
<feature type="transmembrane region" description="Helical" evidence="6">
    <location>
        <begin position="237"/>
        <end position="257"/>
    </location>
</feature>
<evidence type="ECO:0000313" key="8">
    <source>
        <dbReference type="EMBL" id="MEY8772802.1"/>
    </source>
</evidence>
<keyword evidence="5 6" id="KW-0472">Membrane</keyword>
<evidence type="ECO:0000256" key="5">
    <source>
        <dbReference type="ARBA" id="ARBA00023136"/>
    </source>
</evidence>
<feature type="domain" description="Major facilitator superfamily (MFS) profile" evidence="7">
    <location>
        <begin position="4"/>
        <end position="385"/>
    </location>
</feature>
<evidence type="ECO:0000256" key="2">
    <source>
        <dbReference type="ARBA" id="ARBA00022475"/>
    </source>
</evidence>
<reference evidence="8 9" key="1">
    <citation type="submission" date="2024-07" db="EMBL/GenBank/DDBJ databases">
        <authorList>
            <person name="Hebao G."/>
        </authorList>
    </citation>
    <scope>NUCLEOTIDE SEQUENCE [LARGE SCALE GENOMIC DNA]</scope>
    <source>
        <strain evidence="8 9">ACCC 02193</strain>
    </source>
</reference>
<sequence length="385" mass="40528">MIKALSVLAAGAFVSQTTEYLPVGLLNQIAEHLRIGGAKAGLLITLYAWVITLSVIPVTLLTQEIDRKKLFVFLLGLIALCNGSVMLTDNFVMLLVLRVIAALGHGVFWASIASYAISMAVAMPASRVTAIVFSGISLAIVMGVPLSTATGNYYGWQKGFGLFGLFSLIIMCLAVRWLPRAHEPGAKAGPSDLLKPAFSGLLCLLAGVTLLIITAHFMSYTYITVLLQAIPGVNADVLTILLFVFGVGGACGTLLVSRFSLRPSLLTLAGGAGIALAQALLLIKLPGPLSAGGVMFFWGCAISWVIVGLQSWVIEASKDHPEFASALYVMSFNIGIGSGAIAGGYFTGIRDNSDLFLCAILLCITGLLLAGVIAFKKAGRHHRKA</sequence>
<feature type="transmembrane region" description="Helical" evidence="6">
    <location>
        <begin position="295"/>
        <end position="314"/>
    </location>
</feature>